<evidence type="ECO:0000313" key="3">
    <source>
        <dbReference type="EMBL" id="KAJ4357735.1"/>
    </source>
</evidence>
<dbReference type="Pfam" id="PF00135">
    <property type="entry name" value="COesterase"/>
    <property type="match status" value="1"/>
</dbReference>
<dbReference type="Proteomes" id="UP001140513">
    <property type="component" value="Unassembled WGS sequence"/>
</dbReference>
<evidence type="ECO:0000256" key="1">
    <source>
        <dbReference type="SAM" id="SignalP"/>
    </source>
</evidence>
<feature type="signal peptide" evidence="1">
    <location>
        <begin position="1"/>
        <end position="17"/>
    </location>
</feature>
<keyword evidence="1" id="KW-0732">Signal</keyword>
<gene>
    <name evidence="3" type="ORF">N0V89_002311</name>
</gene>
<dbReference type="OrthoDB" id="408631at2759"/>
<keyword evidence="4" id="KW-1185">Reference proteome</keyword>
<name>A0A9W8XU52_9PLEO</name>
<dbReference type="GeneID" id="80905841"/>
<feature type="chain" id="PRO_5040944505" description="Carboxylesterase type B domain-containing protein" evidence="1">
    <location>
        <begin position="18"/>
        <end position="533"/>
    </location>
</feature>
<proteinExistence type="predicted"/>
<dbReference type="InterPro" id="IPR029058">
    <property type="entry name" value="AB_hydrolase_fold"/>
</dbReference>
<organism evidence="3 4">
    <name type="scientific">Didymosphaeria variabile</name>
    <dbReference type="NCBI Taxonomy" id="1932322"/>
    <lineage>
        <taxon>Eukaryota</taxon>
        <taxon>Fungi</taxon>
        <taxon>Dikarya</taxon>
        <taxon>Ascomycota</taxon>
        <taxon>Pezizomycotina</taxon>
        <taxon>Dothideomycetes</taxon>
        <taxon>Pleosporomycetidae</taxon>
        <taxon>Pleosporales</taxon>
        <taxon>Massarineae</taxon>
        <taxon>Didymosphaeriaceae</taxon>
        <taxon>Didymosphaeria</taxon>
    </lineage>
</organism>
<feature type="domain" description="Carboxylesterase type B" evidence="2">
    <location>
        <begin position="36"/>
        <end position="379"/>
    </location>
</feature>
<accession>A0A9W8XU52</accession>
<dbReference type="RefSeq" id="XP_056074594.1">
    <property type="nucleotide sequence ID" value="XM_056211121.1"/>
</dbReference>
<dbReference type="Gene3D" id="3.40.50.1820">
    <property type="entry name" value="alpha/beta hydrolase"/>
    <property type="match status" value="2"/>
</dbReference>
<sequence length="533" mass="57984">MRFPLLSVVFLTKFVGADYAHHNVHVNDSSHLSVKTLTGTYTGLIDLNFPKTRQFRSIAFAEPPIQARRWLPPQRLPPSDENRNAFELPLSCPQFVSSVPSLLSTYFAEGALIYNGAQNHTSGFVGAATSEDCLYLAIWTPANATINSKLPVLVFLPGGGFQNGGINSGYYNPTSWIERSQSHIVVTVNYRVNIFGFPNALGLKEQNLGILDQRMALEWVRDNIAGFGGDPAAVTQWGQSAGSMSSDIHAHAFHEDPIARAYFLMSGTVFSGTAITDTMFSNFTFVAQRFACEGGEGNSSVAVLDCMRKVPFENITNFVGRYGDSGASPALSFLPVVDDRIIFSDYAARASAGKVARLPVILSSTANEASSLVPFPADDPTAGYPQEVVLGVELAGFICPTYISTLERNNVSVPVYRYQYAGTYPNLNPLAWTGAYHGEDIPMVFATYDFVNEVGEVPLLEAETSRAMQEHVLAFIRDPFSGPQKLGWRAVDARNPQNGTLIRFGTGGKAIDYVNSLEVDGVCQGLGDYNAFP</sequence>
<dbReference type="SUPFAM" id="SSF53474">
    <property type="entry name" value="alpha/beta-Hydrolases"/>
    <property type="match status" value="1"/>
</dbReference>
<protein>
    <recommendedName>
        <fullName evidence="2">Carboxylesterase type B domain-containing protein</fullName>
    </recommendedName>
</protein>
<dbReference type="InterPro" id="IPR002018">
    <property type="entry name" value="CarbesteraseB"/>
</dbReference>
<dbReference type="PANTHER" id="PTHR11559">
    <property type="entry name" value="CARBOXYLESTERASE"/>
    <property type="match status" value="1"/>
</dbReference>
<reference evidence="3" key="1">
    <citation type="submission" date="2022-10" db="EMBL/GenBank/DDBJ databases">
        <title>Tapping the CABI collections for fungal endophytes: first genome assemblies for Collariella, Neodidymelliopsis, Ascochyta clinopodiicola, Didymella pomorum, Didymosphaeria variabile, Neocosmospora piperis and Neocucurbitaria cava.</title>
        <authorList>
            <person name="Hill R."/>
        </authorList>
    </citation>
    <scope>NUCLEOTIDE SEQUENCE</scope>
    <source>
        <strain evidence="3">IMI 356815</strain>
    </source>
</reference>
<dbReference type="InterPro" id="IPR050309">
    <property type="entry name" value="Type-B_Carboxylest/Lipase"/>
</dbReference>
<comment type="caution">
    <text evidence="3">The sequence shown here is derived from an EMBL/GenBank/DDBJ whole genome shotgun (WGS) entry which is preliminary data.</text>
</comment>
<evidence type="ECO:0000259" key="2">
    <source>
        <dbReference type="Pfam" id="PF00135"/>
    </source>
</evidence>
<evidence type="ECO:0000313" key="4">
    <source>
        <dbReference type="Proteomes" id="UP001140513"/>
    </source>
</evidence>
<dbReference type="AlphaFoldDB" id="A0A9W8XU52"/>
<dbReference type="EMBL" id="JAPEUX010000002">
    <property type="protein sequence ID" value="KAJ4357735.1"/>
    <property type="molecule type" value="Genomic_DNA"/>
</dbReference>